<proteinExistence type="predicted"/>
<feature type="region of interest" description="Disordered" evidence="4">
    <location>
        <begin position="514"/>
        <end position="543"/>
    </location>
</feature>
<dbReference type="SUPFAM" id="SSF49265">
    <property type="entry name" value="Fibronectin type III"/>
    <property type="match status" value="2"/>
</dbReference>
<evidence type="ECO:0000256" key="2">
    <source>
        <dbReference type="ARBA" id="ARBA00023295"/>
    </source>
</evidence>
<dbReference type="InterPro" id="IPR003961">
    <property type="entry name" value="FN3_dom"/>
</dbReference>
<dbReference type="SMART" id="SM00060">
    <property type="entry name" value="FN3"/>
    <property type="match status" value="3"/>
</dbReference>
<evidence type="ECO:0000259" key="5">
    <source>
        <dbReference type="PROSITE" id="PS50853"/>
    </source>
</evidence>
<reference evidence="6" key="1">
    <citation type="submission" date="2021-04" db="EMBL/GenBank/DDBJ databases">
        <title>Biosynthetic gene clusters of Dactylosporangioum roseum.</title>
        <authorList>
            <person name="Hartkoorn R.C."/>
            <person name="Beaudoing E."/>
            <person name="Hot D."/>
            <person name="Moureu S."/>
        </authorList>
    </citation>
    <scope>NUCLEOTIDE SEQUENCE</scope>
    <source>
        <strain evidence="6">NRRL B-16295</strain>
    </source>
</reference>
<name>A0ABY5YXG8_9ACTN</name>
<evidence type="ECO:0000256" key="1">
    <source>
        <dbReference type="ARBA" id="ARBA00022737"/>
    </source>
</evidence>
<accession>A0ABY5YXG8</accession>
<dbReference type="Pfam" id="PF00041">
    <property type="entry name" value="fn3"/>
    <property type="match status" value="1"/>
</dbReference>
<keyword evidence="3" id="KW-0119">Carbohydrate metabolism</keyword>
<evidence type="ECO:0000256" key="3">
    <source>
        <dbReference type="ARBA" id="ARBA00023326"/>
    </source>
</evidence>
<gene>
    <name evidence="6" type="ORF">Drose_24860</name>
</gene>
<dbReference type="InterPro" id="IPR036116">
    <property type="entry name" value="FN3_sf"/>
</dbReference>
<keyword evidence="7" id="KW-1185">Reference proteome</keyword>
<keyword evidence="1" id="KW-0677">Repeat</keyword>
<evidence type="ECO:0000313" key="7">
    <source>
        <dbReference type="Proteomes" id="UP001058271"/>
    </source>
</evidence>
<dbReference type="InterPro" id="IPR050991">
    <property type="entry name" value="ECM_Regulatory_Proteins"/>
</dbReference>
<protein>
    <submittedName>
        <fullName evidence="6">Fibronectin type III domain-containing protein</fullName>
    </submittedName>
</protein>
<evidence type="ECO:0000256" key="4">
    <source>
        <dbReference type="SAM" id="MobiDB-lite"/>
    </source>
</evidence>
<organism evidence="6 7">
    <name type="scientific">Dactylosporangium roseum</name>
    <dbReference type="NCBI Taxonomy" id="47989"/>
    <lineage>
        <taxon>Bacteria</taxon>
        <taxon>Bacillati</taxon>
        <taxon>Actinomycetota</taxon>
        <taxon>Actinomycetes</taxon>
        <taxon>Micromonosporales</taxon>
        <taxon>Micromonosporaceae</taxon>
        <taxon>Dactylosporangium</taxon>
    </lineage>
</organism>
<feature type="compositionally biased region" description="Low complexity" evidence="4">
    <location>
        <begin position="408"/>
        <end position="420"/>
    </location>
</feature>
<dbReference type="Proteomes" id="UP001058271">
    <property type="component" value="Chromosome"/>
</dbReference>
<dbReference type="PANTHER" id="PTHR46708">
    <property type="entry name" value="TENASCIN"/>
    <property type="match status" value="1"/>
</dbReference>
<feature type="compositionally biased region" description="Pro residues" evidence="4">
    <location>
        <begin position="429"/>
        <end position="445"/>
    </location>
</feature>
<keyword evidence="3" id="KW-0624">Polysaccharide degradation</keyword>
<dbReference type="EMBL" id="CP073721">
    <property type="protein sequence ID" value="UWZ34448.1"/>
    <property type="molecule type" value="Genomic_DNA"/>
</dbReference>
<dbReference type="RefSeq" id="WP_260723766.1">
    <property type="nucleotide sequence ID" value="NZ_BAAABS010000011.1"/>
</dbReference>
<keyword evidence="2" id="KW-0326">Glycosidase</keyword>
<feature type="compositionally biased region" description="Pro residues" evidence="4">
    <location>
        <begin position="394"/>
        <end position="407"/>
    </location>
</feature>
<feature type="region of interest" description="Disordered" evidence="4">
    <location>
        <begin position="367"/>
        <end position="450"/>
    </location>
</feature>
<dbReference type="SUPFAM" id="SSF63829">
    <property type="entry name" value="Calcium-dependent phosphotriesterase"/>
    <property type="match status" value="1"/>
</dbReference>
<dbReference type="CDD" id="cd00063">
    <property type="entry name" value="FN3"/>
    <property type="match status" value="2"/>
</dbReference>
<evidence type="ECO:0000313" key="6">
    <source>
        <dbReference type="EMBL" id="UWZ34448.1"/>
    </source>
</evidence>
<feature type="compositionally biased region" description="Low complexity" evidence="4">
    <location>
        <begin position="377"/>
        <end position="393"/>
    </location>
</feature>
<sequence length="807" mass="81940">MNRLLAAKGLLRRNVSGGLALAVAAGLVGTIFGLGATGQAPEVVDGDAWLWSSTEGEVARVNSSSGGVDLRQPVADSQGHRVRVTQDDQFVFLHDLDTGRVTSVDLARMGFSGSLGIGTRDDVVAALSGGVAALVNRTTGLIRAVDPTTLQALGAPLQLPAPLVGGAAFDTSNTLWVGLPSQGTVVGLRITGGSVSVASTVPVAPPGHDLAVSALDSGVLAVDRGGTAIVAVVGDRVHRSTSPIPLTGALVPERTVGTLVAVTVPQAEAVVTVQDVDKNGPVGRLPLPKSDDAAPAVPFAGRVYVPDAQTHTVRVFGADGRPVGSITVPDADGPLELEVREQHLFVNAPDSSSASIVDQHGGVQVVEKHPLPPASPAPSGSAGADPANQSSAPPSTPPATPSGPAPPTAKTLPTPALTPDEPGPEDEPAPAPSAPPATPQPPGAPVPVTALAGDGAVSLTWGRAASGGAPVQQYTVVWTGGSRTVDGDTLSTVVTGLSNGTTYRFRVTARNRYGEGPPALSGPVTPVTGPPPAAPGRPSATADRNVVTVSWPAVADAREYVVTPRRAGVAGADPVQRVTGTTTEFAGLSLGKTYTFTVTAVDSAGRAGPASPASNEVVPRDAPTVVISGTTATATSVTVKLSVNTGGSPTTCHLTLTPSGKSADGCTTTTFTGLSGKTTYTVKVVATNALGSASASAKRTTSQTAWPGRVTCVDKPTNPNPRYCVKNGGIGVFTSPRYVEDGSHHRLKPGARINVVCRATGTKMYAYVYNKNKESNIWLKMNDGYWISWVWATLDNGDKVSAVPKCA</sequence>
<feature type="domain" description="Fibronectin type-III" evidence="5">
    <location>
        <begin position="441"/>
        <end position="531"/>
    </location>
</feature>
<dbReference type="Gene3D" id="2.60.40.10">
    <property type="entry name" value="Immunoglobulins"/>
    <property type="match status" value="2"/>
</dbReference>
<dbReference type="InterPro" id="IPR013783">
    <property type="entry name" value="Ig-like_fold"/>
</dbReference>
<feature type="domain" description="Fibronectin type-III" evidence="5">
    <location>
        <begin position="534"/>
        <end position="621"/>
    </location>
</feature>
<dbReference type="PROSITE" id="PS50853">
    <property type="entry name" value="FN3"/>
    <property type="match status" value="2"/>
</dbReference>
<dbReference type="PANTHER" id="PTHR46708:SF2">
    <property type="entry name" value="FIBRONECTIN TYPE-III DOMAIN-CONTAINING PROTEIN"/>
    <property type="match status" value="1"/>
</dbReference>
<keyword evidence="2" id="KW-0378">Hydrolase</keyword>